<accession>A0AAX3Y5D8</accession>
<evidence type="ECO:0000313" key="1">
    <source>
        <dbReference type="EMBL" id="WLF44481.1"/>
    </source>
</evidence>
<dbReference type="AlphaFoldDB" id="A0AAX3Y5D8"/>
<gene>
    <name evidence="1" type="ORF">Q5707_21225</name>
</gene>
<reference evidence="1" key="1">
    <citation type="submission" date="2023-07" db="EMBL/GenBank/DDBJ databases">
        <title>Genomic analysis of Rhodococcus opacus VOC-14 with glycol ethers degradation activity.</title>
        <authorList>
            <person name="Narkevich D.A."/>
            <person name="Hlushen A.M."/>
            <person name="Akhremchuk A.E."/>
            <person name="Sikolenko M.A."/>
            <person name="Valentovich L.N."/>
        </authorList>
    </citation>
    <scope>NUCLEOTIDE SEQUENCE</scope>
    <source>
        <strain evidence="1">VOC-14</strain>
    </source>
</reference>
<dbReference type="RefSeq" id="WP_304708673.1">
    <property type="nucleotide sequence ID" value="NZ_CP130953.1"/>
</dbReference>
<evidence type="ECO:0000313" key="2">
    <source>
        <dbReference type="Proteomes" id="UP001231166"/>
    </source>
</evidence>
<dbReference type="Proteomes" id="UP001231166">
    <property type="component" value="Chromosome"/>
</dbReference>
<organism evidence="1 2">
    <name type="scientific">Rhodococcus opacus</name>
    <name type="common">Nocardia opaca</name>
    <dbReference type="NCBI Taxonomy" id="37919"/>
    <lineage>
        <taxon>Bacteria</taxon>
        <taxon>Bacillati</taxon>
        <taxon>Actinomycetota</taxon>
        <taxon>Actinomycetes</taxon>
        <taxon>Mycobacteriales</taxon>
        <taxon>Nocardiaceae</taxon>
        <taxon>Rhodococcus</taxon>
    </lineage>
</organism>
<proteinExistence type="predicted"/>
<sequence>MSTVVRVCSRLVSHDRTDRLGRSVARAAMEGDPLFGTVEVAIEELAELLERHTPPRDQDAAPH</sequence>
<protein>
    <submittedName>
        <fullName evidence="1">Uncharacterized protein</fullName>
    </submittedName>
</protein>
<dbReference type="EMBL" id="CP130953">
    <property type="protein sequence ID" value="WLF44481.1"/>
    <property type="molecule type" value="Genomic_DNA"/>
</dbReference>
<name>A0AAX3Y5D8_RHOOP</name>